<dbReference type="InterPro" id="IPR029472">
    <property type="entry name" value="Copia-like_N"/>
</dbReference>
<dbReference type="Gramene" id="PRQ41817">
    <property type="protein sequence ID" value="PRQ41817"/>
    <property type="gene ID" value="RchiOBHm_Chr3g0450861"/>
</dbReference>
<proteinExistence type="predicted"/>
<dbReference type="AlphaFoldDB" id="A0A2P6R5W3"/>
<sequence length="83" mass="9288">MTTSCAPQFSSSATTQTTVYLPNILLDETNYPTWLFRIESFLRGQNLFGFVDGTTPCPPQFTQSLDGTTSVPNAEYIVWKTQD</sequence>
<accession>A0A2P6R5W3</accession>
<protein>
    <submittedName>
        <fullName evidence="2">Putative gag-polypeptide of LTR copia-type</fullName>
    </submittedName>
</protein>
<dbReference type="PANTHER" id="PTHR47481:SF43">
    <property type="entry name" value="RETROTRANSPOSON COPIA-LIKE N-TERMINAL DOMAIN-CONTAINING PROTEIN"/>
    <property type="match status" value="1"/>
</dbReference>
<evidence type="ECO:0000313" key="3">
    <source>
        <dbReference type="Proteomes" id="UP000238479"/>
    </source>
</evidence>
<feature type="domain" description="Retrotransposon Copia-like N-terminal" evidence="1">
    <location>
        <begin position="24"/>
        <end position="58"/>
    </location>
</feature>
<dbReference type="EMBL" id="PDCK01000041">
    <property type="protein sequence ID" value="PRQ41817.1"/>
    <property type="molecule type" value="Genomic_DNA"/>
</dbReference>
<dbReference type="PANTHER" id="PTHR47481">
    <property type="match status" value="1"/>
</dbReference>
<name>A0A2P6R5W3_ROSCH</name>
<dbReference type="Pfam" id="PF14244">
    <property type="entry name" value="Retrotran_gag_3"/>
    <property type="match status" value="1"/>
</dbReference>
<evidence type="ECO:0000313" key="2">
    <source>
        <dbReference type="EMBL" id="PRQ41817.1"/>
    </source>
</evidence>
<evidence type="ECO:0000259" key="1">
    <source>
        <dbReference type="Pfam" id="PF14244"/>
    </source>
</evidence>
<comment type="caution">
    <text evidence="2">The sequence shown here is derived from an EMBL/GenBank/DDBJ whole genome shotgun (WGS) entry which is preliminary data.</text>
</comment>
<gene>
    <name evidence="2" type="ORF">RchiOBHm_Chr3g0450861</name>
</gene>
<organism evidence="2 3">
    <name type="scientific">Rosa chinensis</name>
    <name type="common">China rose</name>
    <dbReference type="NCBI Taxonomy" id="74649"/>
    <lineage>
        <taxon>Eukaryota</taxon>
        <taxon>Viridiplantae</taxon>
        <taxon>Streptophyta</taxon>
        <taxon>Embryophyta</taxon>
        <taxon>Tracheophyta</taxon>
        <taxon>Spermatophyta</taxon>
        <taxon>Magnoliopsida</taxon>
        <taxon>eudicotyledons</taxon>
        <taxon>Gunneridae</taxon>
        <taxon>Pentapetalae</taxon>
        <taxon>rosids</taxon>
        <taxon>fabids</taxon>
        <taxon>Rosales</taxon>
        <taxon>Rosaceae</taxon>
        <taxon>Rosoideae</taxon>
        <taxon>Rosoideae incertae sedis</taxon>
        <taxon>Rosa</taxon>
    </lineage>
</organism>
<reference evidence="2 3" key="1">
    <citation type="journal article" date="2018" name="Nat. Genet.">
        <title>The Rosa genome provides new insights in the design of modern roses.</title>
        <authorList>
            <person name="Bendahmane M."/>
        </authorList>
    </citation>
    <scope>NUCLEOTIDE SEQUENCE [LARGE SCALE GENOMIC DNA]</scope>
    <source>
        <strain evidence="3">cv. Old Blush</strain>
    </source>
</reference>
<dbReference type="Proteomes" id="UP000238479">
    <property type="component" value="Chromosome 3"/>
</dbReference>
<keyword evidence="3" id="KW-1185">Reference proteome</keyword>